<dbReference type="EMBL" id="JAUCMN010000005">
    <property type="protein sequence ID" value="MDM7891723.1"/>
    <property type="molecule type" value="Genomic_DNA"/>
</dbReference>
<evidence type="ECO:0000313" key="5">
    <source>
        <dbReference type="Proteomes" id="UP001236404"/>
    </source>
</evidence>
<feature type="region of interest" description="Disordered" evidence="1">
    <location>
        <begin position="119"/>
        <end position="178"/>
    </location>
</feature>
<keyword evidence="2" id="KW-1133">Transmembrane helix</keyword>
<comment type="caution">
    <text evidence="4">The sequence shown here is derived from an EMBL/GenBank/DDBJ whole genome shotgun (WGS) entry which is preliminary data.</text>
</comment>
<keyword evidence="2" id="KW-0812">Transmembrane</keyword>
<sequence length="235" mass="23478">MVGIVEFLGWFGAVTVLAGYLLFSLGKIPNGPLYQSLNLVGGLSVAINVAAHHAVPSTIVNGVWAVIAVVVLVRMARARHAAGVRAAEPEETVAPPVLHAEPLATTAVLPVVGPALRDHEAEASGAAPAAPRLQAGPVPEAGTGALRADADAAPTAHGRADAAPTAHGRTDAAAAPAAPMTESVPVITATIALALVAAAQQHVGTVTQEHTTVGHAADGTDEHAGSVAQRDDATQ</sequence>
<evidence type="ECO:0000313" key="4">
    <source>
        <dbReference type="EMBL" id="MDM7891723.1"/>
    </source>
</evidence>
<feature type="transmembrane region" description="Helical" evidence="2">
    <location>
        <begin position="7"/>
        <end position="25"/>
    </location>
</feature>
<keyword evidence="2" id="KW-0472">Membrane</keyword>
<dbReference type="RefSeq" id="WP_289473497.1">
    <property type="nucleotide sequence ID" value="NZ_JAUCMN010000005.1"/>
</dbReference>
<evidence type="ECO:0000256" key="2">
    <source>
        <dbReference type="SAM" id="Phobius"/>
    </source>
</evidence>
<feature type="region of interest" description="Disordered" evidence="1">
    <location>
        <begin position="207"/>
        <end position="235"/>
    </location>
</feature>
<reference evidence="4 5" key="1">
    <citation type="submission" date="2023-06" db="EMBL/GenBank/DDBJ databases">
        <authorList>
            <person name="Feng G."/>
            <person name="Li J."/>
            <person name="Zhu H."/>
        </authorList>
    </citation>
    <scope>NUCLEOTIDE SEQUENCE [LARGE SCALE GENOMIC DNA]</scope>
    <source>
        <strain evidence="4 5">RHCKG28</strain>
    </source>
</reference>
<evidence type="ECO:0000256" key="1">
    <source>
        <dbReference type="SAM" id="MobiDB-lite"/>
    </source>
</evidence>
<feature type="domain" description="CBU-0592-like" evidence="3">
    <location>
        <begin position="6"/>
        <end position="79"/>
    </location>
</feature>
<keyword evidence="5" id="KW-1185">Reference proteome</keyword>
<dbReference type="NCBIfam" id="NF047864">
    <property type="entry name" value="CBU_0592_membra"/>
    <property type="match status" value="1"/>
</dbReference>
<dbReference type="Pfam" id="PF26604">
    <property type="entry name" value="CBU_0592"/>
    <property type="match status" value="1"/>
</dbReference>
<organism evidence="4 5">
    <name type="scientific">Curtobacterium caseinilyticum</name>
    <dbReference type="NCBI Taxonomy" id="3055137"/>
    <lineage>
        <taxon>Bacteria</taxon>
        <taxon>Bacillati</taxon>
        <taxon>Actinomycetota</taxon>
        <taxon>Actinomycetes</taxon>
        <taxon>Micrococcales</taxon>
        <taxon>Microbacteriaceae</taxon>
        <taxon>Curtobacterium</taxon>
    </lineage>
</organism>
<proteinExistence type="predicted"/>
<feature type="compositionally biased region" description="Basic and acidic residues" evidence="1">
    <location>
        <begin position="218"/>
        <end position="235"/>
    </location>
</feature>
<dbReference type="InterPro" id="IPR058058">
    <property type="entry name" value="CBU_0592-like"/>
</dbReference>
<evidence type="ECO:0000259" key="3">
    <source>
        <dbReference type="Pfam" id="PF26604"/>
    </source>
</evidence>
<accession>A0ABT7TQ59</accession>
<feature type="compositionally biased region" description="Low complexity" evidence="1">
    <location>
        <begin position="141"/>
        <end position="178"/>
    </location>
</feature>
<name>A0ABT7TQ59_9MICO</name>
<gene>
    <name evidence="4" type="ORF">QUG93_08505</name>
</gene>
<feature type="transmembrane region" description="Helical" evidence="2">
    <location>
        <begin position="45"/>
        <end position="73"/>
    </location>
</feature>
<dbReference type="Proteomes" id="UP001236404">
    <property type="component" value="Unassembled WGS sequence"/>
</dbReference>
<protein>
    <recommendedName>
        <fullName evidence="3">CBU-0592-like domain-containing protein</fullName>
    </recommendedName>
</protein>